<evidence type="ECO:0000313" key="2">
    <source>
        <dbReference type="EMBL" id="PWN37495.1"/>
    </source>
</evidence>
<accession>A0A316VPU5</accession>
<dbReference type="Proteomes" id="UP000245771">
    <property type="component" value="Unassembled WGS sequence"/>
</dbReference>
<keyword evidence="1" id="KW-0472">Membrane</keyword>
<keyword evidence="1" id="KW-0812">Transmembrane</keyword>
<dbReference type="InParanoid" id="A0A316VPU5"/>
<dbReference type="EMBL" id="KZ819602">
    <property type="protein sequence ID" value="PWN37495.1"/>
    <property type="molecule type" value="Genomic_DNA"/>
</dbReference>
<dbReference type="GeneID" id="37020040"/>
<protein>
    <submittedName>
        <fullName evidence="2">Uncharacterized protein</fullName>
    </submittedName>
</protein>
<reference evidence="2 3" key="1">
    <citation type="journal article" date="2018" name="Mol. Biol. Evol.">
        <title>Broad Genomic Sampling Reveals a Smut Pathogenic Ancestry of the Fungal Clade Ustilaginomycotina.</title>
        <authorList>
            <person name="Kijpornyongpan T."/>
            <person name="Mondo S.J."/>
            <person name="Barry K."/>
            <person name="Sandor L."/>
            <person name="Lee J."/>
            <person name="Lipzen A."/>
            <person name="Pangilinan J."/>
            <person name="LaButti K."/>
            <person name="Hainaut M."/>
            <person name="Henrissat B."/>
            <person name="Grigoriev I.V."/>
            <person name="Spatafora J.W."/>
            <person name="Aime M.C."/>
        </authorList>
    </citation>
    <scope>NUCLEOTIDE SEQUENCE [LARGE SCALE GENOMIC DNA]</scope>
    <source>
        <strain evidence="2 3">MCA 3882</strain>
    </source>
</reference>
<dbReference type="AlphaFoldDB" id="A0A316VPU5"/>
<feature type="transmembrane region" description="Helical" evidence="1">
    <location>
        <begin position="111"/>
        <end position="135"/>
    </location>
</feature>
<dbReference type="OrthoDB" id="5386199at2759"/>
<name>A0A316VPU5_9BASI</name>
<gene>
    <name evidence="2" type="ORF">FA14DRAFT_159524</name>
</gene>
<keyword evidence="3" id="KW-1185">Reference proteome</keyword>
<organism evidence="2 3">
    <name type="scientific">Meira miltonrushii</name>
    <dbReference type="NCBI Taxonomy" id="1280837"/>
    <lineage>
        <taxon>Eukaryota</taxon>
        <taxon>Fungi</taxon>
        <taxon>Dikarya</taxon>
        <taxon>Basidiomycota</taxon>
        <taxon>Ustilaginomycotina</taxon>
        <taxon>Exobasidiomycetes</taxon>
        <taxon>Exobasidiales</taxon>
        <taxon>Brachybasidiaceae</taxon>
        <taxon>Meira</taxon>
    </lineage>
</organism>
<evidence type="ECO:0000256" key="1">
    <source>
        <dbReference type="SAM" id="Phobius"/>
    </source>
</evidence>
<evidence type="ECO:0000313" key="3">
    <source>
        <dbReference type="Proteomes" id="UP000245771"/>
    </source>
</evidence>
<proteinExistence type="predicted"/>
<dbReference type="RefSeq" id="XP_025357797.1">
    <property type="nucleotide sequence ID" value="XM_025498259.1"/>
</dbReference>
<feature type="transmembrane region" description="Helical" evidence="1">
    <location>
        <begin position="86"/>
        <end position="105"/>
    </location>
</feature>
<keyword evidence="1" id="KW-1133">Transmembrane helix</keyword>
<sequence>MIRYPIIPGSCQKLQSILVRTTSSKFIKPRAVHPIKLTSFHTSSCSFSQGLAKDDLFSQPTAKDVGPSILATYSAPLSKTFVRLKIFSLSSLAAAITLTPALLLAPAEIGWSGRIGLCITALATSGASTAIFAWIGKPYVGSMRLLSPSIANQSLQKDCKEMIGKTSNQTSLLNGIDLSISKPALQTITIDWRLRKLQTTIYEPDLIRPTSRPLATWELASKAPIPQDIDENCPFPITRLVASTRMEKNDELVGRYWATWQAPKLAGDCTQEGNIIRHYSIHEELLGDDWRVL</sequence>